<feature type="non-terminal residue" evidence="2">
    <location>
        <position position="89"/>
    </location>
</feature>
<protein>
    <recommendedName>
        <fullName evidence="4">GDSL esterase/lipase</fullName>
    </recommendedName>
</protein>
<comment type="caution">
    <text evidence="2">The sequence shown here is derived from an EMBL/GenBank/DDBJ whole genome shotgun (WGS) entry which is preliminary data.</text>
</comment>
<dbReference type="Proteomes" id="UP000824469">
    <property type="component" value="Unassembled WGS sequence"/>
</dbReference>
<dbReference type="Gene3D" id="3.40.50.1110">
    <property type="entry name" value="SGNH hydrolase"/>
    <property type="match status" value="1"/>
</dbReference>
<evidence type="ECO:0000313" key="3">
    <source>
        <dbReference type="Proteomes" id="UP000824469"/>
    </source>
</evidence>
<dbReference type="PANTHER" id="PTHR45642:SF95">
    <property type="entry name" value="GDSL-LIKE LIPASE_ACYLHYDROLASE FAMILY PROTEIN, EXPRESSED"/>
    <property type="match status" value="1"/>
</dbReference>
<organism evidence="2 3">
    <name type="scientific">Taxus chinensis</name>
    <name type="common">Chinese yew</name>
    <name type="synonym">Taxus wallichiana var. chinensis</name>
    <dbReference type="NCBI Taxonomy" id="29808"/>
    <lineage>
        <taxon>Eukaryota</taxon>
        <taxon>Viridiplantae</taxon>
        <taxon>Streptophyta</taxon>
        <taxon>Embryophyta</taxon>
        <taxon>Tracheophyta</taxon>
        <taxon>Spermatophyta</taxon>
        <taxon>Pinopsida</taxon>
        <taxon>Pinidae</taxon>
        <taxon>Conifers II</taxon>
        <taxon>Cupressales</taxon>
        <taxon>Taxaceae</taxon>
        <taxon>Taxus</taxon>
    </lineage>
</organism>
<dbReference type="InterPro" id="IPR050592">
    <property type="entry name" value="GDSL_lipolytic_enzyme"/>
</dbReference>
<dbReference type="InterPro" id="IPR036514">
    <property type="entry name" value="SGNH_hydro_sf"/>
</dbReference>
<sequence>NVKSEGRTRLAVIGLPPFGCLPSQITLHNLIGNTCVEEFNEVARSFNRKIKALVENKKLHYPGLRIAYIDIYNKLADMIRFPSKYGFEE</sequence>
<reference evidence="2 3" key="1">
    <citation type="journal article" date="2021" name="Nat. Plants">
        <title>The Taxus genome provides insights into paclitaxel biosynthesis.</title>
        <authorList>
            <person name="Xiong X."/>
            <person name="Gou J."/>
            <person name="Liao Q."/>
            <person name="Li Y."/>
            <person name="Zhou Q."/>
            <person name="Bi G."/>
            <person name="Li C."/>
            <person name="Du R."/>
            <person name="Wang X."/>
            <person name="Sun T."/>
            <person name="Guo L."/>
            <person name="Liang H."/>
            <person name="Lu P."/>
            <person name="Wu Y."/>
            <person name="Zhang Z."/>
            <person name="Ro D.K."/>
            <person name="Shang Y."/>
            <person name="Huang S."/>
            <person name="Yan J."/>
        </authorList>
    </citation>
    <scope>NUCLEOTIDE SEQUENCE [LARGE SCALE GENOMIC DNA]</scope>
    <source>
        <strain evidence="2">Ta-2019</strain>
    </source>
</reference>
<keyword evidence="3" id="KW-1185">Reference proteome</keyword>
<comment type="similarity">
    <text evidence="1">Belongs to the 'GDSL' lipolytic enzyme family.</text>
</comment>
<dbReference type="PANTHER" id="PTHR45642">
    <property type="entry name" value="GDSL ESTERASE/LIPASE EXL3"/>
    <property type="match status" value="1"/>
</dbReference>
<evidence type="ECO:0000313" key="2">
    <source>
        <dbReference type="EMBL" id="KAH9302857.1"/>
    </source>
</evidence>
<dbReference type="AlphaFoldDB" id="A0AA38CRS2"/>
<feature type="non-terminal residue" evidence="2">
    <location>
        <position position="1"/>
    </location>
</feature>
<gene>
    <name evidence="2" type="ORF">KI387_014440</name>
</gene>
<dbReference type="Pfam" id="PF00657">
    <property type="entry name" value="Lipase_GDSL"/>
    <property type="match status" value="1"/>
</dbReference>
<evidence type="ECO:0008006" key="4">
    <source>
        <dbReference type="Google" id="ProtNLM"/>
    </source>
</evidence>
<evidence type="ECO:0000256" key="1">
    <source>
        <dbReference type="ARBA" id="ARBA00008668"/>
    </source>
</evidence>
<dbReference type="EMBL" id="JAHRHJ020000009">
    <property type="protein sequence ID" value="KAH9302857.1"/>
    <property type="molecule type" value="Genomic_DNA"/>
</dbReference>
<accession>A0AA38CRS2</accession>
<name>A0AA38CRS2_TAXCH</name>
<dbReference type="GO" id="GO:0016788">
    <property type="term" value="F:hydrolase activity, acting on ester bonds"/>
    <property type="evidence" value="ECO:0007669"/>
    <property type="project" value="InterPro"/>
</dbReference>
<dbReference type="InterPro" id="IPR001087">
    <property type="entry name" value="GDSL"/>
</dbReference>
<proteinExistence type="inferred from homology"/>